<evidence type="ECO:0000313" key="2">
    <source>
        <dbReference type="EMBL" id="JAD18995.1"/>
    </source>
</evidence>
<reference evidence="2" key="2">
    <citation type="journal article" date="2015" name="Data Brief">
        <title>Shoot transcriptome of the giant reed, Arundo donax.</title>
        <authorList>
            <person name="Barrero R.A."/>
            <person name="Guerrero F.D."/>
            <person name="Moolhuijzen P."/>
            <person name="Goolsby J.A."/>
            <person name="Tidwell J."/>
            <person name="Bellgard S.E."/>
            <person name="Bellgard M.I."/>
        </authorList>
    </citation>
    <scope>NUCLEOTIDE SEQUENCE</scope>
    <source>
        <tissue evidence="2">Shoot tissue taken approximately 20 cm above the soil surface</tissue>
    </source>
</reference>
<name>A0A0A8Y1M2_ARUDO</name>
<keyword evidence="1" id="KW-0732">Signal</keyword>
<dbReference type="AlphaFoldDB" id="A0A0A8Y1M2"/>
<dbReference type="EMBL" id="GBRH01278900">
    <property type="protein sequence ID" value="JAD18995.1"/>
    <property type="molecule type" value="Transcribed_RNA"/>
</dbReference>
<sequence>MGWSIGSVFGALDWLPQFCSCCLWDQAHFQLQKCYYLPYNAGCFGSEFFVQEQVRSTCCV</sequence>
<proteinExistence type="predicted"/>
<accession>A0A0A8Y1M2</accession>
<reference evidence="2" key="1">
    <citation type="submission" date="2014-09" db="EMBL/GenBank/DDBJ databases">
        <authorList>
            <person name="Magalhaes I.L.F."/>
            <person name="Oliveira U."/>
            <person name="Santos F.R."/>
            <person name="Vidigal T.H.D.A."/>
            <person name="Brescovit A.D."/>
            <person name="Santos A.J."/>
        </authorList>
    </citation>
    <scope>NUCLEOTIDE SEQUENCE</scope>
    <source>
        <tissue evidence="2">Shoot tissue taken approximately 20 cm above the soil surface</tissue>
    </source>
</reference>
<feature type="chain" id="PRO_5002042032" evidence="1">
    <location>
        <begin position="22"/>
        <end position="60"/>
    </location>
</feature>
<protein>
    <submittedName>
        <fullName evidence="2">Uncharacterized protein</fullName>
    </submittedName>
</protein>
<organism evidence="2">
    <name type="scientific">Arundo donax</name>
    <name type="common">Giant reed</name>
    <name type="synonym">Donax arundinaceus</name>
    <dbReference type="NCBI Taxonomy" id="35708"/>
    <lineage>
        <taxon>Eukaryota</taxon>
        <taxon>Viridiplantae</taxon>
        <taxon>Streptophyta</taxon>
        <taxon>Embryophyta</taxon>
        <taxon>Tracheophyta</taxon>
        <taxon>Spermatophyta</taxon>
        <taxon>Magnoliopsida</taxon>
        <taxon>Liliopsida</taxon>
        <taxon>Poales</taxon>
        <taxon>Poaceae</taxon>
        <taxon>PACMAD clade</taxon>
        <taxon>Arundinoideae</taxon>
        <taxon>Arundineae</taxon>
        <taxon>Arundo</taxon>
    </lineage>
</organism>
<feature type="signal peptide" evidence="1">
    <location>
        <begin position="1"/>
        <end position="21"/>
    </location>
</feature>
<evidence type="ECO:0000256" key="1">
    <source>
        <dbReference type="SAM" id="SignalP"/>
    </source>
</evidence>